<evidence type="ECO:0000313" key="3">
    <source>
        <dbReference type="Proteomes" id="UP000534294"/>
    </source>
</evidence>
<dbReference type="RefSeq" id="WP_184204446.1">
    <property type="nucleotide sequence ID" value="NZ_JACHIF010000001.1"/>
</dbReference>
<keyword evidence="1" id="KW-0732">Signal</keyword>
<feature type="chain" id="PRO_5031131584" evidence="1">
    <location>
        <begin position="27"/>
        <end position="205"/>
    </location>
</feature>
<accession>A0A7W7YH35</accession>
<comment type="caution">
    <text evidence="2">The sequence shown here is derived from an EMBL/GenBank/DDBJ whole genome shotgun (WGS) entry which is preliminary data.</text>
</comment>
<dbReference type="Proteomes" id="UP000534294">
    <property type="component" value="Unassembled WGS sequence"/>
</dbReference>
<protein>
    <submittedName>
        <fullName evidence="2">Uncharacterized protein</fullName>
    </submittedName>
</protein>
<gene>
    <name evidence="2" type="ORF">HNQ64_000233</name>
</gene>
<evidence type="ECO:0000256" key="1">
    <source>
        <dbReference type="SAM" id="SignalP"/>
    </source>
</evidence>
<organism evidence="2 3">
    <name type="scientific">Prosthecobacter dejongeii</name>
    <dbReference type="NCBI Taxonomy" id="48465"/>
    <lineage>
        <taxon>Bacteria</taxon>
        <taxon>Pseudomonadati</taxon>
        <taxon>Verrucomicrobiota</taxon>
        <taxon>Verrucomicrobiia</taxon>
        <taxon>Verrucomicrobiales</taxon>
        <taxon>Verrucomicrobiaceae</taxon>
        <taxon>Prosthecobacter</taxon>
    </lineage>
</organism>
<dbReference type="EMBL" id="JACHIF010000001">
    <property type="protein sequence ID" value="MBB5035999.1"/>
    <property type="molecule type" value="Genomic_DNA"/>
</dbReference>
<evidence type="ECO:0000313" key="2">
    <source>
        <dbReference type="EMBL" id="MBB5035999.1"/>
    </source>
</evidence>
<name>A0A7W7YH35_9BACT</name>
<proteinExistence type="predicted"/>
<keyword evidence="3" id="KW-1185">Reference proteome</keyword>
<sequence>MNRLPTLFLWVLALCLPQLQAQTAKAKSKPSSPTRAPLFMGSEKASWLPKTELLPKGESIEAQAQKLSSRLRNMDPFGLSTFPREDDAPVIEEDIYRSTPKITLNQALQTLKINGVNLQRREFLIGGRQAGEGDVIELVYKSEIFQAQVIEVSATQLLFRDLKRDETGVLKHDVIPQLAIEPLQKIASQFESRMTPVEPAPPAKP</sequence>
<reference evidence="2 3" key="1">
    <citation type="submission" date="2020-08" db="EMBL/GenBank/DDBJ databases">
        <title>Genomic Encyclopedia of Type Strains, Phase IV (KMG-IV): sequencing the most valuable type-strain genomes for metagenomic binning, comparative biology and taxonomic classification.</title>
        <authorList>
            <person name="Goeker M."/>
        </authorList>
    </citation>
    <scope>NUCLEOTIDE SEQUENCE [LARGE SCALE GENOMIC DNA]</scope>
    <source>
        <strain evidence="2 3">DSM 12251</strain>
    </source>
</reference>
<dbReference type="AlphaFoldDB" id="A0A7W7YH35"/>
<feature type="signal peptide" evidence="1">
    <location>
        <begin position="1"/>
        <end position="26"/>
    </location>
</feature>